<dbReference type="EMBL" id="JAPWDO010000005">
    <property type="protein sequence ID" value="KAJ5471710.1"/>
    <property type="molecule type" value="Genomic_DNA"/>
</dbReference>
<evidence type="ECO:0000313" key="3">
    <source>
        <dbReference type="Proteomes" id="UP001147760"/>
    </source>
</evidence>
<proteinExistence type="predicted"/>
<keyword evidence="3" id="KW-1185">Reference proteome</keyword>
<reference evidence="2" key="1">
    <citation type="submission" date="2022-12" db="EMBL/GenBank/DDBJ databases">
        <authorList>
            <person name="Petersen C."/>
        </authorList>
    </citation>
    <scope>NUCLEOTIDE SEQUENCE</scope>
    <source>
        <strain evidence="2">IBT 17660</strain>
    </source>
</reference>
<comment type="caution">
    <text evidence="2">The sequence shown here is derived from an EMBL/GenBank/DDBJ whole genome shotgun (WGS) entry which is preliminary data.</text>
</comment>
<sequence>MVPRDNLDTTLQKRTDVIPSERHVEDEKARKGVFQFPSHPVFKPRFRQAVGFRMPSYQVRQESKNERPTLHRRSIKSQSHLELELSECNLRSLSILMGIRMALNDLSFVNCLTEISPVTAHSTVRMPLGFVTTKAQGGGNHPQQLPPTIVTDGANEVAGFIKRSLLSRLVEAGLASADSLYQLPEWPSDSGVIKPSDLQHESEEFGMPVPENACGRPGSRRLFLSVDNSPLAKTTKLRGQTSRNSKPYKVY</sequence>
<dbReference type="Proteomes" id="UP001147760">
    <property type="component" value="Unassembled WGS sequence"/>
</dbReference>
<organism evidence="2 3">
    <name type="scientific">Penicillium desertorum</name>
    <dbReference type="NCBI Taxonomy" id="1303715"/>
    <lineage>
        <taxon>Eukaryota</taxon>
        <taxon>Fungi</taxon>
        <taxon>Dikarya</taxon>
        <taxon>Ascomycota</taxon>
        <taxon>Pezizomycotina</taxon>
        <taxon>Eurotiomycetes</taxon>
        <taxon>Eurotiomycetidae</taxon>
        <taxon>Eurotiales</taxon>
        <taxon>Aspergillaceae</taxon>
        <taxon>Penicillium</taxon>
    </lineage>
</organism>
<gene>
    <name evidence="2" type="ORF">N7530_009067</name>
</gene>
<evidence type="ECO:0000256" key="1">
    <source>
        <dbReference type="SAM" id="MobiDB-lite"/>
    </source>
</evidence>
<dbReference type="AlphaFoldDB" id="A0A9X0BLI2"/>
<dbReference type="OrthoDB" id="10430329at2759"/>
<feature type="region of interest" description="Disordered" evidence="1">
    <location>
        <begin position="199"/>
        <end position="220"/>
    </location>
</feature>
<evidence type="ECO:0000313" key="2">
    <source>
        <dbReference type="EMBL" id="KAJ5471710.1"/>
    </source>
</evidence>
<reference evidence="2" key="2">
    <citation type="journal article" date="2023" name="IMA Fungus">
        <title>Comparative genomic study of the Penicillium genus elucidates a diverse pangenome and 15 lateral gene transfer events.</title>
        <authorList>
            <person name="Petersen C."/>
            <person name="Sorensen T."/>
            <person name="Nielsen M.R."/>
            <person name="Sondergaard T.E."/>
            <person name="Sorensen J.L."/>
            <person name="Fitzpatrick D.A."/>
            <person name="Frisvad J.C."/>
            <person name="Nielsen K.L."/>
        </authorList>
    </citation>
    <scope>NUCLEOTIDE SEQUENCE</scope>
    <source>
        <strain evidence="2">IBT 17660</strain>
    </source>
</reference>
<name>A0A9X0BLI2_9EURO</name>
<protein>
    <submittedName>
        <fullName evidence="2">Uncharacterized protein</fullName>
    </submittedName>
</protein>
<accession>A0A9X0BLI2</accession>